<sequence length="208" mass="23329">MKYIQAYSDTSEALIALDNGGRFYNILTNAEDGKISAAELAKVGGLFNDRQKMILFLELSISKLDAADRAKVLTSLDEALMESFHKFRAQKLLPSQAQEKGILSHNAIITGIPKMTESRKDFKGFILIPIMTGKVMTFVPVPIIEKYDIYEVRDEMSATTFLIAHTKGEAKLPEEKIVVAGVLKELKTEKDEDKGSRKFLEVNYFMSI</sequence>
<dbReference type="STRING" id="572036.SAMN05661099_0284"/>
<name>A0A1T5A4E6_9SPHI</name>
<dbReference type="EMBL" id="FUYR01000001">
    <property type="protein sequence ID" value="SKB29587.1"/>
    <property type="molecule type" value="Genomic_DNA"/>
</dbReference>
<accession>A0A1T5A4E6</accession>
<dbReference type="Proteomes" id="UP000189981">
    <property type="component" value="Unassembled WGS sequence"/>
</dbReference>
<protein>
    <submittedName>
        <fullName evidence="1">Uncharacterized protein</fullName>
    </submittedName>
</protein>
<dbReference type="OrthoDB" id="823324at2"/>
<evidence type="ECO:0000313" key="2">
    <source>
        <dbReference type="Proteomes" id="UP000189981"/>
    </source>
</evidence>
<gene>
    <name evidence="1" type="ORF">SAMN05661099_0284</name>
</gene>
<keyword evidence="2" id="KW-1185">Reference proteome</keyword>
<reference evidence="2" key="1">
    <citation type="submission" date="2017-02" db="EMBL/GenBank/DDBJ databases">
        <authorList>
            <person name="Varghese N."/>
            <person name="Submissions S."/>
        </authorList>
    </citation>
    <scope>NUCLEOTIDE SEQUENCE [LARGE SCALE GENOMIC DNA]</scope>
    <source>
        <strain evidence="2">DSM 22385</strain>
    </source>
</reference>
<proteinExistence type="predicted"/>
<dbReference type="RefSeq" id="WP_079700785.1">
    <property type="nucleotide sequence ID" value="NZ_FUYR01000001.1"/>
</dbReference>
<evidence type="ECO:0000313" key="1">
    <source>
        <dbReference type="EMBL" id="SKB29587.1"/>
    </source>
</evidence>
<organism evidence="1 2">
    <name type="scientific">Daejeonella lutea</name>
    <dbReference type="NCBI Taxonomy" id="572036"/>
    <lineage>
        <taxon>Bacteria</taxon>
        <taxon>Pseudomonadati</taxon>
        <taxon>Bacteroidota</taxon>
        <taxon>Sphingobacteriia</taxon>
        <taxon>Sphingobacteriales</taxon>
        <taxon>Sphingobacteriaceae</taxon>
        <taxon>Daejeonella</taxon>
    </lineage>
</organism>
<dbReference type="AlphaFoldDB" id="A0A1T5A4E6"/>